<gene>
    <name evidence="1" type="ORF">NYO99_04870</name>
</gene>
<name>A0ACC6C7B8_9BURK</name>
<keyword evidence="2" id="KW-1185">Reference proteome</keyword>
<dbReference type="Proteomes" id="UP001076464">
    <property type="component" value="Unassembled WGS sequence"/>
</dbReference>
<protein>
    <submittedName>
        <fullName evidence="1">Prepilin-type N-terminal cleavage/methylation domain-containing protein</fullName>
    </submittedName>
</protein>
<accession>A0ACC6C7B8</accession>
<comment type="caution">
    <text evidence="1">The sequence shown here is derived from an EMBL/GenBank/DDBJ whole genome shotgun (WGS) entry which is preliminary data.</text>
</comment>
<organism evidence="1 2">
    <name type="scientific">Roseateles hydrophilus</name>
    <dbReference type="NCBI Taxonomy" id="2975054"/>
    <lineage>
        <taxon>Bacteria</taxon>
        <taxon>Pseudomonadati</taxon>
        <taxon>Pseudomonadota</taxon>
        <taxon>Betaproteobacteria</taxon>
        <taxon>Burkholderiales</taxon>
        <taxon>Sphaerotilaceae</taxon>
        <taxon>Roseateles</taxon>
    </lineage>
</organism>
<proteinExistence type="predicted"/>
<reference evidence="1" key="1">
    <citation type="submission" date="2022-08" db="EMBL/GenBank/DDBJ databases">
        <title>Genome sequencing of Pelomonas sp. UHG3.</title>
        <authorList>
            <person name="So Y."/>
        </authorList>
    </citation>
    <scope>NUCLEOTIDE SEQUENCE</scope>
    <source>
        <strain evidence="1">UHG3</strain>
    </source>
</reference>
<dbReference type="EMBL" id="JAPPUY010000001">
    <property type="protein sequence ID" value="MCY4744297.1"/>
    <property type="molecule type" value="Genomic_DNA"/>
</dbReference>
<evidence type="ECO:0000313" key="1">
    <source>
        <dbReference type="EMBL" id="MCY4744297.1"/>
    </source>
</evidence>
<evidence type="ECO:0000313" key="2">
    <source>
        <dbReference type="Proteomes" id="UP001076464"/>
    </source>
</evidence>
<sequence length="191" mass="20551">MTLAGLTLVEMLVAVAIAGILLAVATPSLTNMMERRRVVAVAGEVASLFSQARSESALQTNPIRLHMQPVPERVGAFSCLRMSTAEVGDTCRCDRAISKVCSIGSSALVREYLLPHSSSVRFSVDESVAQWGWVNYIVTIERGVYKTDVSNLRIVVKGVKSNAVLHVEYNHAGRVRTCSPDGSIGGFPACN</sequence>